<evidence type="ECO:0000313" key="2">
    <source>
        <dbReference type="Proteomes" id="UP001152888"/>
    </source>
</evidence>
<evidence type="ECO:0000313" key="1">
    <source>
        <dbReference type="EMBL" id="CAH1968486.1"/>
    </source>
</evidence>
<protein>
    <submittedName>
        <fullName evidence="1">Uncharacterized protein</fullName>
    </submittedName>
</protein>
<organism evidence="1 2">
    <name type="scientific">Acanthoscelides obtectus</name>
    <name type="common">Bean weevil</name>
    <name type="synonym">Bruchus obtectus</name>
    <dbReference type="NCBI Taxonomy" id="200917"/>
    <lineage>
        <taxon>Eukaryota</taxon>
        <taxon>Metazoa</taxon>
        <taxon>Ecdysozoa</taxon>
        <taxon>Arthropoda</taxon>
        <taxon>Hexapoda</taxon>
        <taxon>Insecta</taxon>
        <taxon>Pterygota</taxon>
        <taxon>Neoptera</taxon>
        <taxon>Endopterygota</taxon>
        <taxon>Coleoptera</taxon>
        <taxon>Polyphaga</taxon>
        <taxon>Cucujiformia</taxon>
        <taxon>Chrysomeloidea</taxon>
        <taxon>Chrysomelidae</taxon>
        <taxon>Bruchinae</taxon>
        <taxon>Bruchini</taxon>
        <taxon>Acanthoscelides</taxon>
    </lineage>
</organism>
<proteinExistence type="predicted"/>
<name>A0A9P0K8H6_ACAOB</name>
<dbReference type="Proteomes" id="UP001152888">
    <property type="component" value="Unassembled WGS sequence"/>
</dbReference>
<keyword evidence="2" id="KW-1185">Reference proteome</keyword>
<sequence>MTTFRWEANICIAAEQRKCERAEIPRIAGWIVQIPHEIVILKSFRNGNLKWVVKRSKADVELIKLDLRIALGRRCLPRALPLIFVGRLDVDNVV</sequence>
<comment type="caution">
    <text evidence="1">The sequence shown here is derived from an EMBL/GenBank/DDBJ whole genome shotgun (WGS) entry which is preliminary data.</text>
</comment>
<reference evidence="1" key="1">
    <citation type="submission" date="2022-03" db="EMBL/GenBank/DDBJ databases">
        <authorList>
            <person name="Sayadi A."/>
        </authorList>
    </citation>
    <scope>NUCLEOTIDE SEQUENCE</scope>
</reference>
<gene>
    <name evidence="1" type="ORF">ACAOBT_LOCUS7884</name>
</gene>
<dbReference type="EMBL" id="CAKOFQ010006753">
    <property type="protein sequence ID" value="CAH1968486.1"/>
    <property type="molecule type" value="Genomic_DNA"/>
</dbReference>
<dbReference type="AlphaFoldDB" id="A0A9P0K8H6"/>
<accession>A0A9P0K8H6</accession>